<reference evidence="5 10" key="4">
    <citation type="submission" date="2020-12" db="EMBL/GenBank/DDBJ databases">
        <title>The complete genome of Klebsiella pneumoniae strain 090374.</title>
        <authorList>
            <person name="Wei L."/>
            <person name="Wen H."/>
            <person name="Liu L."/>
            <person name="Feng Y."/>
            <person name="Zong Z."/>
        </authorList>
    </citation>
    <scope>NUCLEOTIDE SEQUENCE [LARGE SCALE GENOMIC DNA]</scope>
    <source>
        <strain evidence="5 10">WCHKP090374</strain>
    </source>
</reference>
<feature type="chain" id="PRO_5044103015" evidence="1">
    <location>
        <begin position="25"/>
        <end position="438"/>
    </location>
</feature>
<evidence type="ECO:0000256" key="1">
    <source>
        <dbReference type="SAM" id="SignalP"/>
    </source>
</evidence>
<dbReference type="Proteomes" id="UP000485085">
    <property type="component" value="Unassembled WGS sequence"/>
</dbReference>
<evidence type="ECO:0000313" key="8">
    <source>
        <dbReference type="Proteomes" id="UP000294951"/>
    </source>
</evidence>
<dbReference type="Proteomes" id="UP000294951">
    <property type="component" value="Unassembled WGS sequence"/>
</dbReference>
<dbReference type="Proteomes" id="UP000532829">
    <property type="component" value="Chromosome"/>
</dbReference>
<dbReference type="EMBL" id="SMTN01000006">
    <property type="protein sequence ID" value="TDK03232.1"/>
    <property type="molecule type" value="Genomic_DNA"/>
</dbReference>
<dbReference type="InterPro" id="IPR006311">
    <property type="entry name" value="TAT_signal"/>
</dbReference>
<dbReference type="EMBL" id="QRCF01000003">
    <property type="protein sequence ID" value="RDT95676.1"/>
    <property type="molecule type" value="Genomic_DNA"/>
</dbReference>
<proteinExistence type="predicted"/>
<dbReference type="Proteomes" id="UP000254657">
    <property type="component" value="Unassembled WGS sequence"/>
</dbReference>
<dbReference type="InterPro" id="IPR039448">
    <property type="entry name" value="Beta_helix"/>
</dbReference>
<evidence type="ECO:0000313" key="9">
    <source>
        <dbReference type="Proteomes" id="UP000485085"/>
    </source>
</evidence>
<evidence type="ECO:0000313" key="6">
    <source>
        <dbReference type="EMBL" id="RDT95676.1"/>
    </source>
</evidence>
<dbReference type="InterPro" id="IPR011050">
    <property type="entry name" value="Pectin_lyase_fold/virulence"/>
</dbReference>
<evidence type="ECO:0000313" key="10">
    <source>
        <dbReference type="Proteomes" id="UP000532829"/>
    </source>
</evidence>
<reference evidence="6" key="1">
    <citation type="submission" date="2018-07" db="EMBL/GenBank/DDBJ databases">
        <title>Draft genome sequence of Klebsiella pneumoniae K293.</title>
        <authorList>
            <person name="He F."/>
        </authorList>
    </citation>
    <scope>NUCLEOTIDE SEQUENCE</scope>
    <source>
        <strain evidence="6">K293</strain>
    </source>
</reference>
<feature type="domain" description="Right handed beta helix" evidence="2">
    <location>
        <begin position="149"/>
        <end position="318"/>
    </location>
</feature>
<evidence type="ECO:0000313" key="7">
    <source>
        <dbReference type="EMBL" id="TDK03232.1"/>
    </source>
</evidence>
<reference evidence="3 9" key="3">
    <citation type="submission" date="2019-11" db="EMBL/GenBank/DDBJ databases">
        <title>Emergence of a novel subclone of carbapenem-resistant Klebsiella pneumoniae ST11 with enhanced virulence and transmissibility: a molecular epidemiological, clinical, genomic study.</title>
        <authorList>
            <person name="Zhou K."/>
        </authorList>
    </citation>
    <scope>NUCLEOTIDE SEQUENCE</scope>
    <source>
        <strain evidence="3">KP_33316</strain>
        <strain evidence="4 9">KP_38044</strain>
    </source>
</reference>
<gene>
    <name evidence="6" type="ORF">DW286_03475</name>
    <name evidence="7" type="ORF">E1814_08335</name>
    <name evidence="3" type="ORF">GNE73_17910</name>
    <name evidence="4" type="ORF">GNF00_21670</name>
    <name evidence="5" type="ORF">H3G96_020560</name>
</gene>
<evidence type="ECO:0000313" key="4">
    <source>
        <dbReference type="EMBL" id="MUA42460.1"/>
    </source>
</evidence>
<organism evidence="3">
    <name type="scientific">Klebsiella pneumoniae</name>
    <dbReference type="NCBI Taxonomy" id="573"/>
    <lineage>
        <taxon>Bacteria</taxon>
        <taxon>Pseudomonadati</taxon>
        <taxon>Pseudomonadota</taxon>
        <taxon>Gammaproteobacteria</taxon>
        <taxon>Enterobacterales</taxon>
        <taxon>Enterobacteriaceae</taxon>
        <taxon>Klebsiella/Raoultella group</taxon>
        <taxon>Klebsiella</taxon>
        <taxon>Klebsiella pneumoniae complex</taxon>
    </lineage>
</organism>
<reference evidence="7 8" key="2">
    <citation type="submission" date="2019-03" db="EMBL/GenBank/DDBJ databases">
        <title>Multidrug-Resistant Klebsiella pneumoniae Clinical Bloodstream Isolates in Shanghai, China.</title>
        <authorList>
            <person name="Wang S."/>
        </authorList>
    </citation>
    <scope>NUCLEOTIDE SEQUENCE [LARGE SCALE GENOMIC DNA]</scope>
    <source>
        <strain evidence="7 8">RJ1071</strain>
    </source>
</reference>
<dbReference type="EMBL" id="WNQA01000020">
    <property type="protein sequence ID" value="MTZ10156.1"/>
    <property type="molecule type" value="Genomic_DNA"/>
</dbReference>
<dbReference type="SMART" id="SM00710">
    <property type="entry name" value="PbH1"/>
    <property type="match status" value="7"/>
</dbReference>
<dbReference type="AlphaFoldDB" id="A0A6A9DY14"/>
<protein>
    <submittedName>
        <fullName evidence="5">Right-handed parallel beta-helix repeat-containing protein</fullName>
    </submittedName>
</protein>
<name>A0A6A9DY14_KLEPN</name>
<dbReference type="Gene3D" id="2.160.20.10">
    <property type="entry name" value="Single-stranded right-handed beta-helix, Pectin lyase-like"/>
    <property type="match status" value="1"/>
</dbReference>
<sequence>MKNRRDFLLSGAGAVGLIALSAQAKSSPQPAPAYLKVSSEISQTGMASIRSFLPASFDASDPRADCTKYIQNAINERVQLFLPAGVYNVSPNPDSPEIKNAQSKGGSCINLLPGCAIIGVGTIRLLPGNYAGVGSIITNWDEDDLSDVIISGVRIDGNSQNVEGAINCINIIGSRGLTIDNVNAINPPARKGNGGIGIGLRSSKNNNGPVDSNITNCRVENCGYIGISIDRPNGVIINSCTVDGTNDNGIDIFGNDYSGGRFNSGESRNVIISNSIIKNAKGSGIFLESCGDAIISACHIDNPGSNGIILNRMNSASLDNLISSVKIKGNGKGVGVKFKNTTGSTQLSGMRFEKLESSYHMDGAEFLFIDKGVHKDISGEIIKITNKDKIRLNSSLIERQVYQGNQQPSLFDAQYTSSIANTTNHGIHWLDGNKQVIE</sequence>
<evidence type="ECO:0000313" key="3">
    <source>
        <dbReference type="EMBL" id="MTZ10156.1"/>
    </source>
</evidence>
<dbReference type="PROSITE" id="PS51318">
    <property type="entry name" value="TAT"/>
    <property type="match status" value="1"/>
</dbReference>
<dbReference type="EMBL" id="WNPO01000042">
    <property type="protein sequence ID" value="MUA42460.1"/>
    <property type="molecule type" value="Genomic_DNA"/>
</dbReference>
<evidence type="ECO:0000313" key="5">
    <source>
        <dbReference type="EMBL" id="QQL32508.1"/>
    </source>
</evidence>
<keyword evidence="1" id="KW-0732">Signal</keyword>
<feature type="signal peptide" evidence="1">
    <location>
        <begin position="1"/>
        <end position="24"/>
    </location>
</feature>
<dbReference type="SUPFAM" id="SSF51126">
    <property type="entry name" value="Pectin lyase-like"/>
    <property type="match status" value="1"/>
</dbReference>
<dbReference type="InterPro" id="IPR006626">
    <property type="entry name" value="PbH1"/>
</dbReference>
<evidence type="ECO:0000259" key="2">
    <source>
        <dbReference type="Pfam" id="PF13229"/>
    </source>
</evidence>
<dbReference type="Pfam" id="PF13229">
    <property type="entry name" value="Beta_helix"/>
    <property type="match status" value="1"/>
</dbReference>
<accession>A0A6A9DY14</accession>
<dbReference type="RefSeq" id="WP_077265603.1">
    <property type="nucleotide sequence ID" value="NZ_AP018671.1"/>
</dbReference>
<dbReference type="InterPro" id="IPR012334">
    <property type="entry name" value="Pectin_lyas_fold"/>
</dbReference>
<dbReference type="EMBL" id="CP066534">
    <property type="protein sequence ID" value="QQL32508.1"/>
    <property type="molecule type" value="Genomic_DNA"/>
</dbReference>